<dbReference type="Proteomes" id="UP000790709">
    <property type="component" value="Unassembled WGS sequence"/>
</dbReference>
<keyword evidence="2" id="KW-1185">Reference proteome</keyword>
<protein>
    <submittedName>
        <fullName evidence="1">Uncharacterized protein</fullName>
    </submittedName>
</protein>
<evidence type="ECO:0000313" key="2">
    <source>
        <dbReference type="Proteomes" id="UP000790709"/>
    </source>
</evidence>
<organism evidence="1 2">
    <name type="scientific">Leucogyrophana mollusca</name>
    <dbReference type="NCBI Taxonomy" id="85980"/>
    <lineage>
        <taxon>Eukaryota</taxon>
        <taxon>Fungi</taxon>
        <taxon>Dikarya</taxon>
        <taxon>Basidiomycota</taxon>
        <taxon>Agaricomycotina</taxon>
        <taxon>Agaricomycetes</taxon>
        <taxon>Agaricomycetidae</taxon>
        <taxon>Boletales</taxon>
        <taxon>Boletales incertae sedis</taxon>
        <taxon>Leucogyrophana</taxon>
    </lineage>
</organism>
<comment type="caution">
    <text evidence="1">The sequence shown here is derived from an EMBL/GenBank/DDBJ whole genome shotgun (WGS) entry which is preliminary data.</text>
</comment>
<sequence length="203" mass="22884">MWTALVGAIWTAPRYDVIWTAPRYDVIWTALARLIRYGRHDTATARILYLCRLRHAPVTSWDASTVHPGTHTDQINSNRSLPSLHLFTPQRITEAPVTESQKSITLRPCASHTRVARWSDIQLRVDAGRVINPATLIGPSLAGWYARLCSLAWLSTDLAAPFPVLAWLFGWFRVLLAGWHLLASFIGSSSLLRLWLILLCVPH</sequence>
<evidence type="ECO:0000313" key="1">
    <source>
        <dbReference type="EMBL" id="KAH7925042.1"/>
    </source>
</evidence>
<proteinExistence type="predicted"/>
<dbReference type="EMBL" id="MU266410">
    <property type="protein sequence ID" value="KAH7925042.1"/>
    <property type="molecule type" value="Genomic_DNA"/>
</dbReference>
<name>A0ACB8BH14_9AGAM</name>
<accession>A0ACB8BH14</accession>
<gene>
    <name evidence="1" type="ORF">BV22DRAFT_463318</name>
</gene>
<reference evidence="1" key="1">
    <citation type="journal article" date="2021" name="New Phytol.">
        <title>Evolutionary innovations through gain and loss of genes in the ectomycorrhizal Boletales.</title>
        <authorList>
            <person name="Wu G."/>
            <person name="Miyauchi S."/>
            <person name="Morin E."/>
            <person name="Kuo A."/>
            <person name="Drula E."/>
            <person name="Varga T."/>
            <person name="Kohler A."/>
            <person name="Feng B."/>
            <person name="Cao Y."/>
            <person name="Lipzen A."/>
            <person name="Daum C."/>
            <person name="Hundley H."/>
            <person name="Pangilinan J."/>
            <person name="Johnson J."/>
            <person name="Barry K."/>
            <person name="LaButti K."/>
            <person name="Ng V."/>
            <person name="Ahrendt S."/>
            <person name="Min B."/>
            <person name="Choi I.G."/>
            <person name="Park H."/>
            <person name="Plett J.M."/>
            <person name="Magnuson J."/>
            <person name="Spatafora J.W."/>
            <person name="Nagy L.G."/>
            <person name="Henrissat B."/>
            <person name="Grigoriev I.V."/>
            <person name="Yang Z.L."/>
            <person name="Xu J."/>
            <person name="Martin F.M."/>
        </authorList>
    </citation>
    <scope>NUCLEOTIDE SEQUENCE</scope>
    <source>
        <strain evidence="1">KUC20120723A-06</strain>
    </source>
</reference>